<gene>
    <name evidence="1" type="ORF">BURPS1710A_A0656</name>
</gene>
<dbReference type="AlphaFoldDB" id="A0A0E1VYH2"/>
<reference evidence="1" key="1">
    <citation type="submission" date="2009-05" db="EMBL/GenBank/DDBJ databases">
        <authorList>
            <person name="Harkins D.M."/>
            <person name="DeShazer D."/>
            <person name="Woods D.E."/>
            <person name="Brinkac L.M."/>
            <person name="Brown K.A."/>
            <person name="Hung G.C."/>
            <person name="Tuanyok A."/>
            <person name="Zhang B."/>
            <person name="Nierman W.C."/>
        </authorList>
    </citation>
    <scope>NUCLEOTIDE SEQUENCE [LARGE SCALE GENOMIC DNA]</scope>
    <source>
        <strain evidence="1">1710a</strain>
    </source>
</reference>
<name>A0A0E1VYH2_BURPE</name>
<protein>
    <submittedName>
        <fullName evidence="1">Uncharacterized protein</fullName>
    </submittedName>
</protein>
<dbReference type="HOGENOM" id="CLU_214771_0_0_4"/>
<dbReference type="Proteomes" id="UP000001812">
    <property type="component" value="Chromosome II"/>
</dbReference>
<accession>A0A0E1VYH2</accession>
<sequence length="51" mass="5965">MKNYRPSLHYQMPGLCNAMVSRCTPGNHPNKQRICLTYWIVRQIMSAILTK</sequence>
<proteinExistence type="predicted"/>
<dbReference type="EMBL" id="CM000833">
    <property type="protein sequence ID" value="EET05933.1"/>
    <property type="molecule type" value="Genomic_DNA"/>
</dbReference>
<evidence type="ECO:0000313" key="1">
    <source>
        <dbReference type="EMBL" id="EET05933.1"/>
    </source>
</evidence>
<organism evidence="1">
    <name type="scientific">Burkholderia pseudomallei 1710a</name>
    <dbReference type="NCBI Taxonomy" id="320371"/>
    <lineage>
        <taxon>Bacteria</taxon>
        <taxon>Pseudomonadati</taxon>
        <taxon>Pseudomonadota</taxon>
        <taxon>Betaproteobacteria</taxon>
        <taxon>Burkholderiales</taxon>
        <taxon>Burkholderiaceae</taxon>
        <taxon>Burkholderia</taxon>
        <taxon>pseudomallei group</taxon>
    </lineage>
</organism>